<feature type="transmembrane region" description="Helical" evidence="6">
    <location>
        <begin position="97"/>
        <end position="115"/>
    </location>
</feature>
<keyword evidence="4 6" id="KW-1133">Transmembrane helix</keyword>
<dbReference type="GO" id="GO:0030134">
    <property type="term" value="C:COPII-coated ER to Golgi transport vesicle"/>
    <property type="evidence" value="ECO:0007669"/>
    <property type="project" value="TreeGrafter"/>
</dbReference>
<feature type="transmembrane region" description="Helical" evidence="6">
    <location>
        <begin position="44"/>
        <end position="62"/>
    </location>
</feature>
<reference evidence="7" key="2">
    <citation type="submission" date="2022-01" db="EMBL/GenBank/DDBJ databases">
        <authorList>
            <person name="Hirooka S."/>
            <person name="Miyagishima S.Y."/>
        </authorList>
    </citation>
    <scope>NUCLEOTIDE SEQUENCE</scope>
    <source>
        <strain evidence="7">NBRC 102759</strain>
    </source>
</reference>
<dbReference type="PANTHER" id="PTHR13144">
    <property type="entry name" value="TEX261 PROTEIN"/>
    <property type="match status" value="1"/>
</dbReference>
<feature type="transmembrane region" description="Helical" evidence="6">
    <location>
        <begin position="135"/>
        <end position="155"/>
    </location>
</feature>
<evidence type="ECO:0000256" key="6">
    <source>
        <dbReference type="SAM" id="Phobius"/>
    </source>
</evidence>
<dbReference type="GO" id="GO:0006888">
    <property type="term" value="P:endoplasmic reticulum to Golgi vesicle-mediated transport"/>
    <property type="evidence" value="ECO:0007669"/>
    <property type="project" value="InterPro"/>
</dbReference>
<comment type="similarity">
    <text evidence="2">Belongs to the SVP26 family.</text>
</comment>
<dbReference type="GO" id="GO:0000139">
    <property type="term" value="C:Golgi membrane"/>
    <property type="evidence" value="ECO:0007669"/>
    <property type="project" value="TreeGrafter"/>
</dbReference>
<evidence type="ECO:0000256" key="5">
    <source>
        <dbReference type="ARBA" id="ARBA00023136"/>
    </source>
</evidence>
<evidence type="ECO:0000313" key="7">
    <source>
        <dbReference type="EMBL" id="GJQ13677.1"/>
    </source>
</evidence>
<evidence type="ECO:0000256" key="3">
    <source>
        <dbReference type="ARBA" id="ARBA00022692"/>
    </source>
</evidence>
<dbReference type="GO" id="GO:0005789">
    <property type="term" value="C:endoplasmic reticulum membrane"/>
    <property type="evidence" value="ECO:0007669"/>
    <property type="project" value="TreeGrafter"/>
</dbReference>
<keyword evidence="8" id="KW-1185">Reference proteome</keyword>
<keyword evidence="5 6" id="KW-0472">Membrane</keyword>
<dbReference type="OrthoDB" id="5619at2759"/>
<feature type="transmembrane region" description="Helical" evidence="6">
    <location>
        <begin position="6"/>
        <end position="32"/>
    </location>
</feature>
<accession>A0A9C7Q1X7</accession>
<evidence type="ECO:0000256" key="4">
    <source>
        <dbReference type="ARBA" id="ARBA00022989"/>
    </source>
</evidence>
<comment type="caution">
    <text evidence="7">The sequence shown here is derived from an EMBL/GenBank/DDBJ whole genome shotgun (WGS) entry which is preliminary data.</text>
</comment>
<evidence type="ECO:0000313" key="8">
    <source>
        <dbReference type="Proteomes" id="UP001061958"/>
    </source>
</evidence>
<dbReference type="GO" id="GO:0097020">
    <property type="term" value="F:COPII receptor activity"/>
    <property type="evidence" value="ECO:0007669"/>
    <property type="project" value="InterPro"/>
</dbReference>
<organism evidence="7 8">
    <name type="scientific">Galdieria partita</name>
    <dbReference type="NCBI Taxonomy" id="83374"/>
    <lineage>
        <taxon>Eukaryota</taxon>
        <taxon>Rhodophyta</taxon>
        <taxon>Bangiophyceae</taxon>
        <taxon>Galdieriales</taxon>
        <taxon>Galdieriaceae</taxon>
        <taxon>Galdieria</taxon>
    </lineage>
</organism>
<protein>
    <recommendedName>
        <fullName evidence="9">Transmembrane adaptor Erv26</fullName>
    </recommendedName>
</protein>
<dbReference type="PANTHER" id="PTHR13144:SF0">
    <property type="entry name" value="PROTEIN TEX261"/>
    <property type="match status" value="1"/>
</dbReference>
<reference evidence="7" key="1">
    <citation type="journal article" date="2022" name="Proc. Natl. Acad. Sci. U.S.A.">
        <title>Life cycle and functional genomics of the unicellular red alga Galdieria for elucidating algal and plant evolution and industrial use.</title>
        <authorList>
            <person name="Hirooka S."/>
            <person name="Itabashi T."/>
            <person name="Ichinose T.M."/>
            <person name="Onuma R."/>
            <person name="Fujiwara T."/>
            <person name="Yamashita S."/>
            <person name="Jong L.W."/>
            <person name="Tomita R."/>
            <person name="Iwane A.H."/>
            <person name="Miyagishima S.Y."/>
        </authorList>
    </citation>
    <scope>NUCLEOTIDE SEQUENCE</scope>
    <source>
        <strain evidence="7">NBRC 102759</strain>
    </source>
</reference>
<dbReference type="EMBL" id="BQMJ01000046">
    <property type="protein sequence ID" value="GJQ13677.1"/>
    <property type="molecule type" value="Genomic_DNA"/>
</dbReference>
<evidence type="ECO:0000256" key="1">
    <source>
        <dbReference type="ARBA" id="ARBA00004141"/>
    </source>
</evidence>
<sequence length="240" mass="27133">MISFFVLLVWLSGYLLIAFLSLSVACGLYYLAELTEEYTTTAKKVLRFFIQLNLVIHGLLWVWERFPFLYVSLGVAAHLLYFILLRGFPFIELRSPIFLSCVVIFILNNVGWMRFFLNQPHLLESYELSPVLPLFSFFAVEVWLVPLGFITSLSVNDSVLPGSGADMPRGSGGSRFGKFSGGEWLTTSSLTGKSDDTLDGISTTRRKRKSLMKALTSLATDMAKKVSWSNFNNQNRRRLA</sequence>
<evidence type="ECO:0008006" key="9">
    <source>
        <dbReference type="Google" id="ProtNLM"/>
    </source>
</evidence>
<name>A0A9C7Q1X7_9RHOD</name>
<dbReference type="AlphaFoldDB" id="A0A9C7Q1X7"/>
<dbReference type="Proteomes" id="UP001061958">
    <property type="component" value="Unassembled WGS sequence"/>
</dbReference>
<comment type="subcellular location">
    <subcellularLocation>
        <location evidence="1">Membrane</location>
        <topology evidence="1">Multi-pass membrane protein</topology>
    </subcellularLocation>
</comment>
<gene>
    <name evidence="7" type="ORF">GpartN1_g5468.t1</name>
</gene>
<keyword evidence="3 6" id="KW-0812">Transmembrane</keyword>
<dbReference type="Pfam" id="PF04148">
    <property type="entry name" value="Erv26"/>
    <property type="match status" value="1"/>
</dbReference>
<evidence type="ECO:0000256" key="2">
    <source>
        <dbReference type="ARBA" id="ARBA00008096"/>
    </source>
</evidence>
<dbReference type="InterPro" id="IPR007277">
    <property type="entry name" value="Svp26/Tex261"/>
</dbReference>
<proteinExistence type="inferred from homology"/>
<feature type="transmembrane region" description="Helical" evidence="6">
    <location>
        <begin position="68"/>
        <end position="85"/>
    </location>
</feature>